<accession>A0A369J5M2</accession>
<evidence type="ECO:0000313" key="1">
    <source>
        <dbReference type="EMBL" id="RDB14983.1"/>
    </source>
</evidence>
<dbReference type="Proteomes" id="UP000076154">
    <property type="component" value="Unassembled WGS sequence"/>
</dbReference>
<keyword evidence="2" id="KW-1185">Reference proteome</keyword>
<comment type="caution">
    <text evidence="1">The sequence shown here is derived from an EMBL/GenBank/DDBJ whole genome shotgun (WGS) entry which is preliminary data.</text>
</comment>
<gene>
    <name evidence="1" type="ORF">Hypma_016172</name>
</gene>
<evidence type="ECO:0000313" key="2">
    <source>
        <dbReference type="Proteomes" id="UP000076154"/>
    </source>
</evidence>
<reference evidence="1" key="1">
    <citation type="submission" date="2018-04" db="EMBL/GenBank/DDBJ databases">
        <title>Whole genome sequencing of Hypsizygus marmoreus.</title>
        <authorList>
            <person name="Choi I.-G."/>
            <person name="Min B."/>
            <person name="Kim J.-G."/>
            <person name="Kim S."/>
            <person name="Oh Y.-L."/>
            <person name="Kong W.-S."/>
            <person name="Park H."/>
            <person name="Jeong J."/>
            <person name="Song E.-S."/>
        </authorList>
    </citation>
    <scope>NUCLEOTIDE SEQUENCE [LARGE SCALE GENOMIC DNA]</scope>
    <source>
        <strain evidence="1">51987-8</strain>
    </source>
</reference>
<sequence>MLTTNLRVDVPQEIIDSVLDELQDDRAVLSTCALASRSFRARAQEHLYTGITLDLSAQARLSDLHTILITNPVLSDHVHDLSMLLRQGTFRTLQILSPILGMLSGVQNLTISGDMSHPPMWDFIEPELRSCMYTVMQRPNVTKVTAENVHRVPIWYLIRHCGQLRYIDAGKGVSLAPDSDGDSLGAIFPGWSLSAPPSALTSVTFPSSQLRTLRLDGIQCAIAFLRATDPTSCRTRIPHLQTLVLIGVDPYACQPFLDTYAQTLTTVDLAPAGPFFMQNMPPPPPPGFLVWTQMTALRSIHLAFVDWEPQTLDIWLHGTLASIPSVNRLETLRLTGAAILSVDMWRALDTMLAGMDGLSRAHIRVDLKRDCTSREIAERFLRDNLPCLRERGDVSVNWVDTSGEHCSEKH</sequence>
<proteinExistence type="predicted"/>
<protein>
    <recommendedName>
        <fullName evidence="3">F-box domain-containing protein</fullName>
    </recommendedName>
</protein>
<organism evidence="1 2">
    <name type="scientific">Hypsizygus marmoreus</name>
    <name type="common">White beech mushroom</name>
    <name type="synonym">Agaricus marmoreus</name>
    <dbReference type="NCBI Taxonomy" id="39966"/>
    <lineage>
        <taxon>Eukaryota</taxon>
        <taxon>Fungi</taxon>
        <taxon>Dikarya</taxon>
        <taxon>Basidiomycota</taxon>
        <taxon>Agaricomycotina</taxon>
        <taxon>Agaricomycetes</taxon>
        <taxon>Agaricomycetidae</taxon>
        <taxon>Agaricales</taxon>
        <taxon>Tricholomatineae</taxon>
        <taxon>Lyophyllaceae</taxon>
        <taxon>Hypsizygus</taxon>
    </lineage>
</organism>
<dbReference type="AlphaFoldDB" id="A0A369J5M2"/>
<dbReference type="EMBL" id="LUEZ02000095">
    <property type="protein sequence ID" value="RDB14983.1"/>
    <property type="molecule type" value="Genomic_DNA"/>
</dbReference>
<name>A0A369J5M2_HYPMA</name>
<dbReference type="OrthoDB" id="2788229at2759"/>
<dbReference type="InParanoid" id="A0A369J5M2"/>
<evidence type="ECO:0008006" key="3">
    <source>
        <dbReference type="Google" id="ProtNLM"/>
    </source>
</evidence>